<name>A0A0N4X2C1_HAEPC</name>
<dbReference type="PRINTS" id="PR00081">
    <property type="entry name" value="GDHRDH"/>
</dbReference>
<keyword evidence="3" id="KW-1185">Reference proteome</keyword>
<dbReference type="PANTHER" id="PTHR43658">
    <property type="entry name" value="SHORT-CHAIN DEHYDROGENASE/REDUCTASE"/>
    <property type="match status" value="1"/>
</dbReference>
<dbReference type="GO" id="GO:0006635">
    <property type="term" value="P:fatty acid beta-oxidation"/>
    <property type="evidence" value="ECO:0007669"/>
    <property type="project" value="TreeGrafter"/>
</dbReference>
<dbReference type="WBParaSite" id="HPLM_0001850501-mRNA-1">
    <property type="protein sequence ID" value="HPLM_0001850501-mRNA-1"/>
    <property type="gene ID" value="HPLM_0001850501"/>
</dbReference>
<evidence type="ECO:0000313" key="2">
    <source>
        <dbReference type="EMBL" id="VDO71472.1"/>
    </source>
</evidence>
<reference evidence="2 3" key="2">
    <citation type="submission" date="2018-11" db="EMBL/GenBank/DDBJ databases">
        <authorList>
            <consortium name="Pathogen Informatics"/>
        </authorList>
    </citation>
    <scope>NUCLEOTIDE SEQUENCE [LARGE SCALE GENOMIC DNA]</scope>
    <source>
        <strain evidence="2 3">MHpl1</strain>
    </source>
</reference>
<dbReference type="OrthoDB" id="1888931at2759"/>
<dbReference type="Gene3D" id="3.40.50.720">
    <property type="entry name" value="NAD(P)-binding Rossmann-like Domain"/>
    <property type="match status" value="1"/>
</dbReference>
<proteinExistence type="predicted"/>
<dbReference type="GO" id="GO:0008670">
    <property type="term" value="F:2,4-dienoyl-CoA reductase (NADPH) activity"/>
    <property type="evidence" value="ECO:0007669"/>
    <property type="project" value="TreeGrafter"/>
</dbReference>
<evidence type="ECO:0000313" key="4">
    <source>
        <dbReference type="WBParaSite" id="HPLM_0001850501-mRNA-1"/>
    </source>
</evidence>
<reference evidence="4" key="1">
    <citation type="submission" date="2017-02" db="UniProtKB">
        <authorList>
            <consortium name="WormBaseParasite"/>
        </authorList>
    </citation>
    <scope>IDENTIFICATION</scope>
</reference>
<dbReference type="InterPro" id="IPR036291">
    <property type="entry name" value="NAD(P)-bd_dom_sf"/>
</dbReference>
<dbReference type="SUPFAM" id="SSF51735">
    <property type="entry name" value="NAD(P)-binding Rossmann-fold domains"/>
    <property type="match status" value="1"/>
</dbReference>
<keyword evidence="1" id="KW-0560">Oxidoreductase</keyword>
<gene>
    <name evidence="2" type="ORF">HPLM_LOCUS18497</name>
</gene>
<protein>
    <submittedName>
        <fullName evidence="4">2,4-dienoyl-CoA reductase, mitochondrial</fullName>
    </submittedName>
</protein>
<organism evidence="4">
    <name type="scientific">Haemonchus placei</name>
    <name type="common">Barber's pole worm</name>
    <dbReference type="NCBI Taxonomy" id="6290"/>
    <lineage>
        <taxon>Eukaryota</taxon>
        <taxon>Metazoa</taxon>
        <taxon>Ecdysozoa</taxon>
        <taxon>Nematoda</taxon>
        <taxon>Chromadorea</taxon>
        <taxon>Rhabditida</taxon>
        <taxon>Rhabditina</taxon>
        <taxon>Rhabditomorpha</taxon>
        <taxon>Strongyloidea</taxon>
        <taxon>Trichostrongylidae</taxon>
        <taxon>Haemonchus</taxon>
    </lineage>
</organism>
<dbReference type="AlphaFoldDB" id="A0A0N4X2C1"/>
<accession>A0A0N4X2C1</accession>
<dbReference type="PANTHER" id="PTHR43658:SF8">
    <property type="entry name" value="17-BETA-HYDROXYSTEROID DEHYDROGENASE 14-RELATED"/>
    <property type="match status" value="1"/>
</dbReference>
<dbReference type="STRING" id="6290.A0A0N4X2C1"/>
<dbReference type="OMA" id="QLRDWSD"/>
<evidence type="ECO:0000256" key="1">
    <source>
        <dbReference type="ARBA" id="ARBA00023002"/>
    </source>
</evidence>
<dbReference type="Proteomes" id="UP000268014">
    <property type="component" value="Unassembled WGS sequence"/>
</dbReference>
<dbReference type="CDD" id="cd05369">
    <property type="entry name" value="TER_DECR_SDR_a"/>
    <property type="match status" value="1"/>
</dbReference>
<evidence type="ECO:0000313" key="3">
    <source>
        <dbReference type="Proteomes" id="UP000268014"/>
    </source>
</evidence>
<dbReference type="GO" id="GO:0005739">
    <property type="term" value="C:mitochondrion"/>
    <property type="evidence" value="ECO:0007669"/>
    <property type="project" value="TreeGrafter"/>
</dbReference>
<dbReference type="EMBL" id="UZAF01020619">
    <property type="protein sequence ID" value="VDO71472.1"/>
    <property type="molecule type" value="Genomic_DNA"/>
</dbReference>
<dbReference type="Pfam" id="PF13561">
    <property type="entry name" value="adh_short_C2"/>
    <property type="match status" value="1"/>
</dbReference>
<sequence>RHEGEGFFFEKFRKPVLTLRKIRVNRKYPFQGALALVTGGGTGLGKAIATMFAGLGAQVAIAARRMDVLAATATEIKNKTGGVCEAFRMDVKDPLLVSKTLDDIVERFGKPPTIVVNNAAGNFIMATERLSPNAIKAVVDIVLLGTMNVTTEVCRRAMKAKQGCTVLSITTPYARHGGAFVVPSAISKAGVENMTRSLASEWAKYGMRFNVIAPGPIPTEGAFSRLSSGSPKDMEEVAASLIPVGRLGQPEELANLAAYVCSDFASWMNGAIIDFDGGQQFLNHNSSFGSHLHEMSSDDWEQIENTIRQRTGKSKSKM</sequence>
<dbReference type="InterPro" id="IPR002347">
    <property type="entry name" value="SDR_fam"/>
</dbReference>